<gene>
    <name evidence="1" type="ORF">H9635_10090</name>
</gene>
<proteinExistence type="predicted"/>
<evidence type="ECO:0008006" key="3">
    <source>
        <dbReference type="Google" id="ProtNLM"/>
    </source>
</evidence>
<evidence type="ECO:0000313" key="2">
    <source>
        <dbReference type="Proteomes" id="UP000619101"/>
    </source>
</evidence>
<sequence length="93" mass="10474">MKLVEVIKVPVRYEGETYTRGAQFEMENDHVNENLVKVLGDVAKKQSETPDNPFEGMTLEELKAHAEQKGIDIGKATTEEGIIKKIEEAEKTK</sequence>
<reference evidence="1 2" key="1">
    <citation type="submission" date="2020-08" db="EMBL/GenBank/DDBJ databases">
        <title>A Genomic Blueprint of the Chicken Gut Microbiome.</title>
        <authorList>
            <person name="Gilroy R."/>
            <person name="Ravi A."/>
            <person name="Getino M."/>
            <person name="Pursley I."/>
            <person name="Horton D.L."/>
            <person name="Alikhan N.-F."/>
            <person name="Baker D."/>
            <person name="Gharbi K."/>
            <person name="Hall N."/>
            <person name="Watson M."/>
            <person name="Adriaenssens E.M."/>
            <person name="Foster-Nyarko E."/>
            <person name="Jarju S."/>
            <person name="Secka A."/>
            <person name="Antonio M."/>
            <person name="Oren A."/>
            <person name="Chaudhuri R."/>
            <person name="La Ragione R.M."/>
            <person name="Hildebrand F."/>
            <person name="Pallen M.J."/>
        </authorList>
    </citation>
    <scope>NUCLEOTIDE SEQUENCE [LARGE SCALE GENOMIC DNA]</scope>
    <source>
        <strain evidence="1 2">A46</strain>
    </source>
</reference>
<organism evidence="1 2">
    <name type="scientific">Solibacillus faecavium</name>
    <dbReference type="NCBI Taxonomy" id="2762221"/>
    <lineage>
        <taxon>Bacteria</taxon>
        <taxon>Bacillati</taxon>
        <taxon>Bacillota</taxon>
        <taxon>Bacilli</taxon>
        <taxon>Bacillales</taxon>
        <taxon>Caryophanaceae</taxon>
        <taxon>Solibacillus</taxon>
    </lineage>
</organism>
<protein>
    <recommendedName>
        <fullName evidence="3">Phage protein</fullName>
    </recommendedName>
</protein>
<dbReference type="Proteomes" id="UP000619101">
    <property type="component" value="Unassembled WGS sequence"/>
</dbReference>
<name>A0ABR8XYU1_9BACL</name>
<dbReference type="EMBL" id="JACSPZ010000004">
    <property type="protein sequence ID" value="MBD8037095.1"/>
    <property type="molecule type" value="Genomic_DNA"/>
</dbReference>
<keyword evidence="2" id="KW-1185">Reference proteome</keyword>
<comment type="caution">
    <text evidence="1">The sequence shown here is derived from an EMBL/GenBank/DDBJ whole genome shotgun (WGS) entry which is preliminary data.</text>
</comment>
<dbReference type="RefSeq" id="WP_191700167.1">
    <property type="nucleotide sequence ID" value="NZ_JACSPZ010000004.1"/>
</dbReference>
<accession>A0ABR8XYU1</accession>
<evidence type="ECO:0000313" key="1">
    <source>
        <dbReference type="EMBL" id="MBD8037095.1"/>
    </source>
</evidence>